<keyword evidence="2" id="KW-0547">Nucleotide-binding</keyword>
<dbReference type="PANTHER" id="PTHR43065">
    <property type="entry name" value="SENSOR HISTIDINE KINASE"/>
    <property type="match status" value="1"/>
</dbReference>
<dbReference type="Pfam" id="PF19191">
    <property type="entry name" value="HEF_HK"/>
    <property type="match status" value="1"/>
</dbReference>
<gene>
    <name evidence="9" type="ORF">BECKSD772E_GA0070983_10518</name>
    <name evidence="8" type="ORF">BECKSD772F_GA0070984_10489</name>
</gene>
<dbReference type="Pfam" id="PF13589">
    <property type="entry name" value="HATPase_c_3"/>
    <property type="match status" value="1"/>
</dbReference>
<keyword evidence="5" id="KW-0902">Two-component regulatory system</keyword>
<evidence type="ECO:0000256" key="6">
    <source>
        <dbReference type="SAM" id="Coils"/>
    </source>
</evidence>
<dbReference type="GO" id="GO:0016301">
    <property type="term" value="F:kinase activity"/>
    <property type="evidence" value="ECO:0007669"/>
    <property type="project" value="UniProtKB-KW"/>
</dbReference>
<dbReference type="EMBL" id="CAADFU010000051">
    <property type="protein sequence ID" value="VFK45293.1"/>
    <property type="molecule type" value="Genomic_DNA"/>
</dbReference>
<evidence type="ECO:0000256" key="3">
    <source>
        <dbReference type="ARBA" id="ARBA00022777"/>
    </source>
</evidence>
<keyword evidence="4" id="KW-0067">ATP-binding</keyword>
<dbReference type="InterPro" id="IPR036890">
    <property type="entry name" value="HATPase_C_sf"/>
</dbReference>
<dbReference type="AlphaFoldDB" id="A0A450YUU6"/>
<sequence>MAGFRTSARAVDMLGRQQIAGIPTAINELFKNAFDAYADQVEVDYYRSDKLFVLRDDGIGMTEEEFLSRWLTLGTESKLGAGGGLALPYRPHGKPERPLSGEKGIGRLSIAVLGPQVLVLTRAQREDGVHDLVAAFLHWGIFELPGLHLEDIAIPVRTFPVGRFPGKNDIREMTEEFAGNLRDREGKGEREKEILADLDAFELDPAEVADYLSRGPDLREDGVGTWFLISPASDLLERDIDGVDHDKDRATPMEKALLGFGETMIPGHPPPLLKTAFRVHAKSDLHFNDLITEDAFFTPKEMENADHRIRGQFDEYGQFQGTISVYGKEHPDHIINWREGGGKPTRCKPFRIDVGTIQGEARNTTLPPDEHARMVAKLNRMGGLYIYRDGIRILPYGDTDFDWLDIEIRRSKGAGFYFFSYRRIFGVVSISRADNGALQEKAGREGFAQNLAYRQLRSILKNFFIQVAADFFREDSPHARFSEKRADLERLEEARRRREKQVTDKRAKLKTGLEQFFTDYDAGKPERETFALAERIEERLKVTVTLDDPEVAAATLLDLETEARSELKELRENYSLARPRGVGLSAKLEREWGNYRRERDALEEKVFRPVAELIEGEVTTRAEQAAAHLDRRRRIQRVMEELEKGAKKVTRSEQRTTNERVGQLTDEVRQATRGSLVKMEEVLRRAWDRFTRAELDGLSEEEAVAFRLALEKEIETAKEGEADYLQYIRAQLDRVNLDPDSFGSLDELEAVEQKAAALEERADADLDLTQLGMALGIIEHEFHGHTRILRDSVRDLKAWADLNDGLKGLYQDFRNSFEHLDGYLTLFQPLNRRLRRSRVAVHGNAIETFLGKLFGERCRRHQVTIEATRAFQKKTVTTFPSSILPVFVNLTDNALFWLGEREARDAEGRPIPRIIKLDADERGYLFSDNGRGIPDRDRAAVFEQGFTRKPGGRGLGLFISREVLRGIGFTLELLDAPAGGGAVFRIGPEVNDETDEE</sequence>
<dbReference type="EMBL" id="CAADFR010000048">
    <property type="protein sequence ID" value="VFK39845.1"/>
    <property type="molecule type" value="Genomic_DNA"/>
</dbReference>
<dbReference type="InterPro" id="IPR043836">
    <property type="entry name" value="DHp"/>
</dbReference>
<evidence type="ECO:0000313" key="8">
    <source>
        <dbReference type="EMBL" id="VFK39845.1"/>
    </source>
</evidence>
<dbReference type="InterPro" id="IPR003594">
    <property type="entry name" value="HATPase_dom"/>
</dbReference>
<dbReference type="PANTHER" id="PTHR43065:SF46">
    <property type="entry name" value="C4-DICARBOXYLATE TRANSPORT SENSOR PROTEIN DCTB"/>
    <property type="match status" value="1"/>
</dbReference>
<evidence type="ECO:0000313" key="9">
    <source>
        <dbReference type="EMBL" id="VFK45293.1"/>
    </source>
</evidence>
<dbReference type="Pfam" id="PF02518">
    <property type="entry name" value="HATPase_c"/>
    <property type="match status" value="1"/>
</dbReference>
<evidence type="ECO:0000256" key="4">
    <source>
        <dbReference type="ARBA" id="ARBA00022840"/>
    </source>
</evidence>
<keyword evidence="1" id="KW-0808">Transferase</keyword>
<feature type="coiled-coil region" evidence="6">
    <location>
        <begin position="553"/>
        <end position="605"/>
    </location>
</feature>
<organism evidence="9">
    <name type="scientific">Candidatus Kentrum sp. SD</name>
    <dbReference type="NCBI Taxonomy" id="2126332"/>
    <lineage>
        <taxon>Bacteria</taxon>
        <taxon>Pseudomonadati</taxon>
        <taxon>Pseudomonadota</taxon>
        <taxon>Gammaproteobacteria</taxon>
        <taxon>Candidatus Kentrum</taxon>
    </lineage>
</organism>
<dbReference type="GO" id="GO:0000160">
    <property type="term" value="P:phosphorelay signal transduction system"/>
    <property type="evidence" value="ECO:0007669"/>
    <property type="project" value="UniProtKB-KW"/>
</dbReference>
<keyword evidence="3 9" id="KW-0418">Kinase</keyword>
<dbReference type="SMART" id="SM00387">
    <property type="entry name" value="HATPase_c"/>
    <property type="match status" value="1"/>
</dbReference>
<keyword evidence="6" id="KW-0175">Coiled coil</keyword>
<proteinExistence type="predicted"/>
<accession>A0A450YUU6</accession>
<dbReference type="CDD" id="cd00075">
    <property type="entry name" value="HATPase"/>
    <property type="match status" value="1"/>
</dbReference>
<name>A0A450YUU6_9GAMM</name>
<feature type="domain" description="Histidine kinase" evidence="7">
    <location>
        <begin position="883"/>
        <end position="992"/>
    </location>
</feature>
<reference evidence="9" key="1">
    <citation type="submission" date="2019-02" db="EMBL/GenBank/DDBJ databases">
        <authorList>
            <person name="Gruber-Vodicka R. H."/>
            <person name="Seah K. B. B."/>
        </authorList>
    </citation>
    <scope>NUCLEOTIDE SEQUENCE</scope>
    <source>
        <strain evidence="9">BECK_S1320</strain>
        <strain evidence="8">BECK_S1321</strain>
    </source>
</reference>
<protein>
    <submittedName>
        <fullName evidence="9">Histidine kinase-, DNA gyrase B-, and HSP90-like ATPase</fullName>
    </submittedName>
</protein>
<dbReference type="SUPFAM" id="SSF55874">
    <property type="entry name" value="ATPase domain of HSP90 chaperone/DNA topoisomerase II/histidine kinase"/>
    <property type="match status" value="2"/>
</dbReference>
<evidence type="ECO:0000256" key="1">
    <source>
        <dbReference type="ARBA" id="ARBA00022679"/>
    </source>
</evidence>
<dbReference type="Gene3D" id="3.30.565.10">
    <property type="entry name" value="Histidine kinase-like ATPase, C-terminal domain"/>
    <property type="match status" value="2"/>
</dbReference>
<feature type="coiled-coil region" evidence="6">
    <location>
        <begin position="481"/>
        <end position="508"/>
    </location>
</feature>
<dbReference type="GO" id="GO:0005524">
    <property type="term" value="F:ATP binding"/>
    <property type="evidence" value="ECO:0007669"/>
    <property type="project" value="UniProtKB-KW"/>
</dbReference>
<evidence type="ECO:0000256" key="5">
    <source>
        <dbReference type="ARBA" id="ARBA00023012"/>
    </source>
</evidence>
<dbReference type="InterPro" id="IPR005467">
    <property type="entry name" value="His_kinase_dom"/>
</dbReference>
<dbReference type="PROSITE" id="PS50109">
    <property type="entry name" value="HIS_KIN"/>
    <property type="match status" value="1"/>
</dbReference>
<evidence type="ECO:0000259" key="7">
    <source>
        <dbReference type="PROSITE" id="PS50109"/>
    </source>
</evidence>
<evidence type="ECO:0000256" key="2">
    <source>
        <dbReference type="ARBA" id="ARBA00022741"/>
    </source>
</evidence>